<evidence type="ECO:0000313" key="1">
    <source>
        <dbReference type="EMBL" id="THV25355.1"/>
    </source>
</evidence>
<reference evidence="1 2" key="1">
    <citation type="submission" date="2019-04" db="EMBL/GenBank/DDBJ databases">
        <title>Genome sequence of strain shin9-1.</title>
        <authorList>
            <person name="Gao J."/>
            <person name="Sun J."/>
        </authorList>
    </citation>
    <scope>NUCLEOTIDE SEQUENCE [LARGE SCALE GENOMIC DNA]</scope>
    <source>
        <strain evidence="2">shin9-1</strain>
    </source>
</reference>
<protein>
    <submittedName>
        <fullName evidence="1">Uncharacterized protein</fullName>
    </submittedName>
</protein>
<keyword evidence="2" id="KW-1185">Reference proteome</keyword>
<accession>A0A4S8P7D1</accession>
<dbReference type="RefSeq" id="WP_136597202.1">
    <property type="nucleotide sequence ID" value="NZ_STGV01000001.1"/>
</dbReference>
<dbReference type="AlphaFoldDB" id="A0A4S8P7D1"/>
<dbReference type="Proteomes" id="UP000308828">
    <property type="component" value="Unassembled WGS sequence"/>
</dbReference>
<comment type="caution">
    <text evidence="1">The sequence shown here is derived from an EMBL/GenBank/DDBJ whole genome shotgun (WGS) entry which is preliminary data.</text>
</comment>
<sequence length="100" mass="10965">MANSALDTISELVRSFQIGSRQLFERAFHHHLTIATEAARGNHYVDDCVDLVHEALDRLFADDSEADAARAHLLGAIEALRDELCLSSANEPAYVRATAS</sequence>
<gene>
    <name evidence="1" type="ORF">FAA97_03925</name>
</gene>
<organism evidence="1 2">
    <name type="scientific">Peteryoungia ipomoeae</name>
    <dbReference type="NCBI Taxonomy" id="1210932"/>
    <lineage>
        <taxon>Bacteria</taxon>
        <taxon>Pseudomonadati</taxon>
        <taxon>Pseudomonadota</taxon>
        <taxon>Alphaproteobacteria</taxon>
        <taxon>Hyphomicrobiales</taxon>
        <taxon>Rhizobiaceae</taxon>
        <taxon>Peteryoungia</taxon>
    </lineage>
</organism>
<dbReference type="OrthoDB" id="8403773at2"/>
<dbReference type="EMBL" id="STGV01000001">
    <property type="protein sequence ID" value="THV25355.1"/>
    <property type="molecule type" value="Genomic_DNA"/>
</dbReference>
<proteinExistence type="predicted"/>
<name>A0A4S8P7D1_9HYPH</name>
<evidence type="ECO:0000313" key="2">
    <source>
        <dbReference type="Proteomes" id="UP000308828"/>
    </source>
</evidence>